<keyword evidence="4" id="KW-1185">Reference proteome</keyword>
<gene>
    <name evidence="3" type="ORF">LB941_05420</name>
</gene>
<name>A0A9X2FJ64_9LACO</name>
<dbReference type="EC" id="3.2.2.n1" evidence="2"/>
<comment type="caution">
    <text evidence="3">The sequence shown here is derived from an EMBL/GenBank/DDBJ whole genome shotgun (WGS) entry which is preliminary data.</text>
</comment>
<dbReference type="InterPro" id="IPR005269">
    <property type="entry name" value="LOG"/>
</dbReference>
<dbReference type="PANTHER" id="PTHR31223:SF70">
    <property type="entry name" value="LOG FAMILY PROTEIN YJL055W"/>
    <property type="match status" value="1"/>
</dbReference>
<reference evidence="3 4" key="1">
    <citation type="journal article" date="2023" name="Int. J. Syst. Evol. Microbiol.">
        <title>Ligilactobacillus ubinensis sp. nov., a novel species isolated from the wild ferment of a durian fruit (Durio zibethinus).</title>
        <authorList>
            <person name="Heng Y.C."/>
            <person name="Menon N."/>
            <person name="Chen B."/>
            <person name="Loo B.Z.L."/>
            <person name="Wong G.W.J."/>
            <person name="Lim A.C.H."/>
            <person name="Silvaraju S."/>
            <person name="Kittelmann S."/>
        </authorList>
    </citation>
    <scope>NUCLEOTIDE SEQUENCE [LARGE SCALE GENOMIC DNA]</scope>
    <source>
        <strain evidence="3 4">WILCCON 0076</strain>
    </source>
</reference>
<keyword evidence="2" id="KW-0203">Cytokinin biosynthesis</keyword>
<keyword evidence="2" id="KW-0378">Hydrolase</keyword>
<comment type="similarity">
    <text evidence="1 2">Belongs to the LOG family.</text>
</comment>
<dbReference type="PANTHER" id="PTHR31223">
    <property type="entry name" value="LOG FAMILY PROTEIN YJL055W"/>
    <property type="match status" value="1"/>
</dbReference>
<evidence type="ECO:0000313" key="4">
    <source>
        <dbReference type="Proteomes" id="UP001139006"/>
    </source>
</evidence>
<dbReference type="InterPro" id="IPR031100">
    <property type="entry name" value="LOG_fam"/>
</dbReference>
<dbReference type="Pfam" id="PF03641">
    <property type="entry name" value="Lysine_decarbox"/>
    <property type="match status" value="1"/>
</dbReference>
<dbReference type="GO" id="GO:0005829">
    <property type="term" value="C:cytosol"/>
    <property type="evidence" value="ECO:0007669"/>
    <property type="project" value="TreeGrafter"/>
</dbReference>
<dbReference type="AlphaFoldDB" id="A0A9X2FJ64"/>
<dbReference type="RefSeq" id="WP_253360139.1">
    <property type="nucleotide sequence ID" value="NZ_JAIULA010000008.1"/>
</dbReference>
<evidence type="ECO:0000256" key="2">
    <source>
        <dbReference type="RuleBase" id="RU363015"/>
    </source>
</evidence>
<dbReference type="NCBIfam" id="TIGR00730">
    <property type="entry name" value="Rossman fold protein, TIGR00730 family"/>
    <property type="match status" value="1"/>
</dbReference>
<evidence type="ECO:0000256" key="1">
    <source>
        <dbReference type="ARBA" id="ARBA00006763"/>
    </source>
</evidence>
<proteinExistence type="inferred from homology"/>
<accession>A0A9X2FJ64</accession>
<evidence type="ECO:0000313" key="3">
    <source>
        <dbReference type="EMBL" id="MCP0886777.1"/>
    </source>
</evidence>
<dbReference type="Proteomes" id="UP001139006">
    <property type="component" value="Unassembled WGS sequence"/>
</dbReference>
<sequence>MENRICVFCGSNAGDDNNFREQLIRLAKDIVKTNGTLIYGGGRLGLMGFACQEVVSRGGKVIGVVPRILENHAVEPSSQIELIHVDNMANRKEKFIELADVFVVFPGGLGTMEEFFQVYSWAQLGIIKKPIVLVNIDNYYSKLIDFLNVSVEHGFMPQENVDALITCVDIQVGLKKAKHFQYKHVNKWKKMKH</sequence>
<dbReference type="SUPFAM" id="SSF102405">
    <property type="entry name" value="MCP/YpsA-like"/>
    <property type="match status" value="1"/>
</dbReference>
<dbReference type="Gene3D" id="3.40.50.450">
    <property type="match status" value="1"/>
</dbReference>
<dbReference type="GO" id="GO:0016799">
    <property type="term" value="F:hydrolase activity, hydrolyzing N-glycosyl compounds"/>
    <property type="evidence" value="ECO:0007669"/>
    <property type="project" value="TreeGrafter"/>
</dbReference>
<dbReference type="EMBL" id="JAIULA010000008">
    <property type="protein sequence ID" value="MCP0886777.1"/>
    <property type="molecule type" value="Genomic_DNA"/>
</dbReference>
<protein>
    <recommendedName>
        <fullName evidence="2">Cytokinin riboside 5'-monophosphate phosphoribohydrolase</fullName>
        <ecNumber evidence="2">3.2.2.n1</ecNumber>
    </recommendedName>
</protein>
<dbReference type="GO" id="GO:0009691">
    <property type="term" value="P:cytokinin biosynthetic process"/>
    <property type="evidence" value="ECO:0007669"/>
    <property type="project" value="UniProtKB-UniRule"/>
</dbReference>
<organism evidence="3 4">
    <name type="scientific">Ligilactobacillus ubinensis</name>
    <dbReference type="NCBI Taxonomy" id="2876789"/>
    <lineage>
        <taxon>Bacteria</taxon>
        <taxon>Bacillati</taxon>
        <taxon>Bacillota</taxon>
        <taxon>Bacilli</taxon>
        <taxon>Lactobacillales</taxon>
        <taxon>Lactobacillaceae</taxon>
        <taxon>Ligilactobacillus</taxon>
    </lineage>
</organism>